<keyword evidence="6" id="KW-0808">Transferase</keyword>
<dbReference type="KEGG" id="csv:101212291"/>
<dbReference type="InterPro" id="IPR034347">
    <property type="entry name" value="GST_Phi_C"/>
</dbReference>
<dbReference type="CDD" id="cd03187">
    <property type="entry name" value="GST_C_Phi"/>
    <property type="match status" value="1"/>
</dbReference>
<comment type="subcellular location">
    <subcellularLocation>
        <location evidence="1">Cytoplasm</location>
        <location evidence="1">Cytosol</location>
    </subcellularLocation>
</comment>
<dbReference type="SFLD" id="SFLDG00358">
    <property type="entry name" value="Main_(cytGST)"/>
    <property type="match status" value="1"/>
</dbReference>
<accession>A0A0A0K5B8</accession>
<dbReference type="GO" id="GO:0006749">
    <property type="term" value="P:glutathione metabolic process"/>
    <property type="evidence" value="ECO:0000318"/>
    <property type="project" value="GO_Central"/>
</dbReference>
<dbReference type="SFLD" id="SFLDS00019">
    <property type="entry name" value="Glutathione_Transferase_(cytos"/>
    <property type="match status" value="1"/>
</dbReference>
<dbReference type="GO" id="GO:0004364">
    <property type="term" value="F:glutathione transferase activity"/>
    <property type="evidence" value="ECO:0000318"/>
    <property type="project" value="GO_Central"/>
</dbReference>
<dbReference type="SUPFAM" id="SSF47616">
    <property type="entry name" value="GST C-terminal domain-like"/>
    <property type="match status" value="1"/>
</dbReference>
<dbReference type="PROSITE" id="PS50404">
    <property type="entry name" value="GST_NTER"/>
    <property type="match status" value="1"/>
</dbReference>
<reference evidence="10 11" key="1">
    <citation type="journal article" date="2009" name="Nat. Genet.">
        <title>The genome of the cucumber, Cucumis sativus L.</title>
        <authorList>
            <person name="Huang S."/>
            <person name="Li R."/>
            <person name="Zhang Z."/>
            <person name="Li L."/>
            <person name="Gu X."/>
            <person name="Fan W."/>
            <person name="Lucas W.J."/>
            <person name="Wang X."/>
            <person name="Xie B."/>
            <person name="Ni P."/>
            <person name="Ren Y."/>
            <person name="Zhu H."/>
            <person name="Li J."/>
            <person name="Lin K."/>
            <person name="Jin W."/>
            <person name="Fei Z."/>
            <person name="Li G."/>
            <person name="Staub J."/>
            <person name="Kilian A."/>
            <person name="van der Vossen E.A."/>
            <person name="Wu Y."/>
            <person name="Guo J."/>
            <person name="He J."/>
            <person name="Jia Z."/>
            <person name="Ren Y."/>
            <person name="Tian G."/>
            <person name="Lu Y."/>
            <person name="Ruan J."/>
            <person name="Qian W."/>
            <person name="Wang M."/>
            <person name="Huang Q."/>
            <person name="Li B."/>
            <person name="Xuan Z."/>
            <person name="Cao J."/>
            <person name="Asan"/>
            <person name="Wu Z."/>
            <person name="Zhang J."/>
            <person name="Cai Q."/>
            <person name="Bai Y."/>
            <person name="Zhao B."/>
            <person name="Han Y."/>
            <person name="Li Y."/>
            <person name="Li X."/>
            <person name="Wang S."/>
            <person name="Shi Q."/>
            <person name="Liu S."/>
            <person name="Cho W.K."/>
            <person name="Kim J.Y."/>
            <person name="Xu Y."/>
            <person name="Heller-Uszynska K."/>
            <person name="Miao H."/>
            <person name="Cheng Z."/>
            <person name="Zhang S."/>
            <person name="Wu J."/>
            <person name="Yang Y."/>
            <person name="Kang H."/>
            <person name="Li M."/>
            <person name="Liang H."/>
            <person name="Ren X."/>
            <person name="Shi Z."/>
            <person name="Wen M."/>
            <person name="Jian M."/>
            <person name="Yang H."/>
            <person name="Zhang G."/>
            <person name="Yang Z."/>
            <person name="Chen R."/>
            <person name="Liu S."/>
            <person name="Li J."/>
            <person name="Ma L."/>
            <person name="Liu H."/>
            <person name="Zhou Y."/>
            <person name="Zhao J."/>
            <person name="Fang X."/>
            <person name="Li G."/>
            <person name="Fang L."/>
            <person name="Li Y."/>
            <person name="Liu D."/>
            <person name="Zheng H."/>
            <person name="Zhang Y."/>
            <person name="Qin N."/>
            <person name="Li Z."/>
            <person name="Yang G."/>
            <person name="Yang S."/>
            <person name="Bolund L."/>
            <person name="Kristiansen K."/>
            <person name="Zheng H."/>
            <person name="Li S."/>
            <person name="Zhang X."/>
            <person name="Yang H."/>
            <person name="Wang J."/>
            <person name="Sun R."/>
            <person name="Zhang B."/>
            <person name="Jiang S."/>
            <person name="Wang J."/>
            <person name="Du Y."/>
            <person name="Li S."/>
        </authorList>
    </citation>
    <scope>NUCLEOTIDE SEQUENCE [LARGE SCALE GENOMIC DNA]</scope>
    <source>
        <strain evidence="11">cv. 9930</strain>
    </source>
</reference>
<dbReference type="FunFam" id="1.20.1050.10:FF:000004">
    <property type="entry name" value="Glutathione S-transferase F2"/>
    <property type="match status" value="1"/>
</dbReference>
<evidence type="ECO:0000256" key="5">
    <source>
        <dbReference type="ARBA" id="ARBA00022575"/>
    </source>
</evidence>
<dbReference type="GO" id="GO:0005737">
    <property type="term" value="C:cytoplasm"/>
    <property type="evidence" value="ECO:0000318"/>
    <property type="project" value="GO_Central"/>
</dbReference>
<dbReference type="GO" id="GO:0009407">
    <property type="term" value="P:toxin catabolic process"/>
    <property type="evidence" value="ECO:0007669"/>
    <property type="project" value="UniProtKB-ARBA"/>
</dbReference>
<evidence type="ECO:0000313" key="11">
    <source>
        <dbReference type="Proteomes" id="UP000029981"/>
    </source>
</evidence>
<dbReference type="PANTHER" id="PTHR43900:SF47">
    <property type="entry name" value="GLUTATHIONE S-TRANSFERASE F6-RELATED"/>
    <property type="match status" value="1"/>
</dbReference>
<evidence type="ECO:0000256" key="1">
    <source>
        <dbReference type="ARBA" id="ARBA00004514"/>
    </source>
</evidence>
<dbReference type="GO" id="GO:0005829">
    <property type="term" value="C:cytosol"/>
    <property type="evidence" value="ECO:0007669"/>
    <property type="project" value="UniProtKB-SubCell"/>
</dbReference>
<dbReference type="GO" id="GO:0043295">
    <property type="term" value="F:glutathione binding"/>
    <property type="evidence" value="ECO:0000318"/>
    <property type="project" value="GO_Central"/>
</dbReference>
<dbReference type="InterPro" id="IPR004045">
    <property type="entry name" value="Glutathione_S-Trfase_N"/>
</dbReference>
<dbReference type="AlphaFoldDB" id="A0A0A0K5B8"/>
<comment type="similarity">
    <text evidence="2">Belongs to the GST superfamily. Phi family.</text>
</comment>
<dbReference type="InterPro" id="IPR036282">
    <property type="entry name" value="Glutathione-S-Trfase_C_sf"/>
</dbReference>
<evidence type="ECO:0000259" key="8">
    <source>
        <dbReference type="PROSITE" id="PS50404"/>
    </source>
</evidence>
<dbReference type="Proteomes" id="UP000029981">
    <property type="component" value="Chromosome 7"/>
</dbReference>
<dbReference type="Gene3D" id="3.40.30.10">
    <property type="entry name" value="Glutaredoxin"/>
    <property type="match status" value="1"/>
</dbReference>
<dbReference type="InterPro" id="IPR040079">
    <property type="entry name" value="Glutathione_S-Trfase"/>
</dbReference>
<dbReference type="SFLD" id="SFLDG01154">
    <property type="entry name" value="Main.5:_Phi-like"/>
    <property type="match status" value="1"/>
</dbReference>
<comment type="catalytic activity">
    <reaction evidence="7">
        <text>RX + glutathione = an S-substituted glutathione + a halide anion + H(+)</text>
        <dbReference type="Rhea" id="RHEA:16437"/>
        <dbReference type="ChEBI" id="CHEBI:15378"/>
        <dbReference type="ChEBI" id="CHEBI:16042"/>
        <dbReference type="ChEBI" id="CHEBI:17792"/>
        <dbReference type="ChEBI" id="CHEBI:57925"/>
        <dbReference type="ChEBI" id="CHEBI:90779"/>
        <dbReference type="EC" id="2.5.1.18"/>
    </reaction>
</comment>
<sequence length="215" mass="23957">MAGAIKVHGIPTSTATGRVLAALYEKDLHFELVNVKLHEGEHKREPFISLNPFGQVPAFQDGDLNLFESRAITQYISGNYASNGTQLIPQDPKKAAVVLTWIEVESHHFDPVAMKLVFELCLKPVFGWGDADPAVVEQSETELGKVLDIYEKRLTESKYLGGESFSLADLHHLPVLGYLLATQSKKLFESRPHVNAWVADIIARPSWAKVVELRK</sequence>
<reference evidence="10 11" key="3">
    <citation type="journal article" date="2010" name="BMC Genomics">
        <title>Transcriptome sequencing and comparative analysis of cucumber flowers with different sex types.</title>
        <authorList>
            <person name="Guo S."/>
            <person name="Zheng Y."/>
            <person name="Joung J.G."/>
            <person name="Liu S."/>
            <person name="Zhang Z."/>
            <person name="Crasta O.R."/>
            <person name="Sobral B.W."/>
            <person name="Xu Y."/>
            <person name="Huang S."/>
            <person name="Fei Z."/>
        </authorList>
    </citation>
    <scope>NUCLEOTIDE SEQUENCE [LARGE SCALE GENOMIC DNA]</scope>
    <source>
        <strain evidence="11">cv. 9930</strain>
    </source>
</reference>
<dbReference type="InterPro" id="IPR004046">
    <property type="entry name" value="GST_C"/>
</dbReference>
<proteinExistence type="inferred from homology"/>
<keyword evidence="5" id="KW-0216">Detoxification</keyword>
<dbReference type="eggNOG" id="KOG0867">
    <property type="taxonomic scope" value="Eukaryota"/>
</dbReference>
<keyword evidence="4" id="KW-0963">Cytoplasm</keyword>
<dbReference type="STRING" id="3659.A0A0A0K5B8"/>
<reference evidence="10 11" key="4">
    <citation type="journal article" date="2011" name="BMC Genomics">
        <title>RNA-Seq improves annotation of protein-coding genes in the cucumber genome.</title>
        <authorList>
            <person name="Li Z."/>
            <person name="Zhang Z."/>
            <person name="Yan P."/>
            <person name="Huang S."/>
            <person name="Fei Z."/>
            <person name="Lin K."/>
        </authorList>
    </citation>
    <scope>NUCLEOTIDE SEQUENCE [LARGE SCALE GENOMIC DNA]</scope>
    <source>
        <strain evidence="11">cv. 9930</strain>
    </source>
</reference>
<dbReference type="SUPFAM" id="SSF52833">
    <property type="entry name" value="Thioredoxin-like"/>
    <property type="match status" value="1"/>
</dbReference>
<evidence type="ECO:0000313" key="10">
    <source>
        <dbReference type="EMBL" id="KGN44915.1"/>
    </source>
</evidence>
<dbReference type="Pfam" id="PF02798">
    <property type="entry name" value="GST_N"/>
    <property type="match status" value="1"/>
</dbReference>
<dbReference type="OrthoDB" id="422574at2759"/>
<dbReference type="CDD" id="cd03053">
    <property type="entry name" value="GST_N_Phi"/>
    <property type="match status" value="1"/>
</dbReference>
<organism evidence="10 11">
    <name type="scientific">Cucumis sativus</name>
    <name type="common">Cucumber</name>
    <dbReference type="NCBI Taxonomy" id="3659"/>
    <lineage>
        <taxon>Eukaryota</taxon>
        <taxon>Viridiplantae</taxon>
        <taxon>Streptophyta</taxon>
        <taxon>Embryophyta</taxon>
        <taxon>Tracheophyta</taxon>
        <taxon>Spermatophyta</taxon>
        <taxon>Magnoliopsida</taxon>
        <taxon>eudicotyledons</taxon>
        <taxon>Gunneridae</taxon>
        <taxon>Pentapetalae</taxon>
        <taxon>rosids</taxon>
        <taxon>fabids</taxon>
        <taxon>Cucurbitales</taxon>
        <taxon>Cucurbitaceae</taxon>
        <taxon>Benincaseae</taxon>
        <taxon>Cucumis</taxon>
    </lineage>
</organism>
<evidence type="ECO:0000256" key="4">
    <source>
        <dbReference type="ARBA" id="ARBA00022490"/>
    </source>
</evidence>
<evidence type="ECO:0000256" key="7">
    <source>
        <dbReference type="ARBA" id="ARBA00047960"/>
    </source>
</evidence>
<dbReference type="Pfam" id="PF00043">
    <property type="entry name" value="GST_C"/>
    <property type="match status" value="1"/>
</dbReference>
<keyword evidence="11" id="KW-1185">Reference proteome</keyword>
<dbReference type="InterPro" id="IPR010987">
    <property type="entry name" value="Glutathione-S-Trfase_C-like"/>
</dbReference>
<gene>
    <name evidence="10" type="ORF">Csa_7G395820</name>
</gene>
<feature type="domain" description="GST N-terminal" evidence="8">
    <location>
        <begin position="3"/>
        <end position="84"/>
    </location>
</feature>
<dbReference type="EMBL" id="CM002928">
    <property type="protein sequence ID" value="KGN44915.1"/>
    <property type="molecule type" value="Genomic_DNA"/>
</dbReference>
<dbReference type="Gramene" id="KGN44915">
    <property type="protein sequence ID" value="KGN44915"/>
    <property type="gene ID" value="Csa_7G395820"/>
</dbReference>
<dbReference type="PANTHER" id="PTHR43900">
    <property type="entry name" value="GLUTATHIONE S-TRANSFERASE RHO"/>
    <property type="match status" value="1"/>
</dbReference>
<dbReference type="PROSITE" id="PS50405">
    <property type="entry name" value="GST_CTER"/>
    <property type="match status" value="1"/>
</dbReference>
<reference evidence="10 11" key="2">
    <citation type="journal article" date="2009" name="PLoS ONE">
        <title>An integrated genetic and cytogenetic map of the cucumber genome.</title>
        <authorList>
            <person name="Ren Y."/>
            <person name="Zhang Z."/>
            <person name="Liu J."/>
            <person name="Staub J.E."/>
            <person name="Han Y."/>
            <person name="Cheng Z."/>
            <person name="Li X."/>
            <person name="Lu J."/>
            <person name="Miao H."/>
            <person name="Kang H."/>
            <person name="Xie B."/>
            <person name="Gu X."/>
            <person name="Wang X."/>
            <person name="Du Y."/>
            <person name="Jin W."/>
            <person name="Huang S."/>
        </authorList>
    </citation>
    <scope>NUCLEOTIDE SEQUENCE [LARGE SCALE GENOMIC DNA]</scope>
    <source>
        <strain evidence="11">cv. 9930</strain>
    </source>
</reference>
<protein>
    <recommendedName>
        <fullName evidence="3">glutathione transferase</fullName>
        <ecNumber evidence="3">2.5.1.18</ecNumber>
    </recommendedName>
</protein>
<dbReference type="InterPro" id="IPR036249">
    <property type="entry name" value="Thioredoxin-like_sf"/>
</dbReference>
<name>A0A0A0K5B8_CUCSA</name>
<dbReference type="FunFam" id="3.40.30.10:FF:000016">
    <property type="entry name" value="Glutathione S-transferase F2"/>
    <property type="match status" value="1"/>
</dbReference>
<evidence type="ECO:0000256" key="2">
    <source>
        <dbReference type="ARBA" id="ARBA00010128"/>
    </source>
</evidence>
<dbReference type="SMR" id="A0A0A0K5B8"/>
<evidence type="ECO:0000256" key="3">
    <source>
        <dbReference type="ARBA" id="ARBA00012452"/>
    </source>
</evidence>
<evidence type="ECO:0000259" key="9">
    <source>
        <dbReference type="PROSITE" id="PS50405"/>
    </source>
</evidence>
<evidence type="ECO:0000256" key="6">
    <source>
        <dbReference type="ARBA" id="ARBA00022679"/>
    </source>
</evidence>
<feature type="domain" description="GST C-terminal" evidence="9">
    <location>
        <begin position="91"/>
        <end position="215"/>
    </location>
</feature>
<dbReference type="EC" id="2.5.1.18" evidence="3"/>
<dbReference type="OMA" id="FNSRRVW"/>
<dbReference type="Gene3D" id="1.20.1050.10">
    <property type="match status" value="1"/>
</dbReference>